<dbReference type="Pfam" id="PF20210">
    <property type="entry name" value="Laa1_Sip1_HTR5"/>
    <property type="match status" value="1"/>
</dbReference>
<accession>A0A1Y5IMX5</accession>
<feature type="region of interest" description="Disordered" evidence="2">
    <location>
        <begin position="1168"/>
        <end position="1200"/>
    </location>
</feature>
<dbReference type="Proteomes" id="UP000195557">
    <property type="component" value="Unassembled WGS sequence"/>
</dbReference>
<dbReference type="PANTHER" id="PTHR46975:SF2">
    <property type="entry name" value="PROTEIN SWEETIE"/>
    <property type="match status" value="1"/>
</dbReference>
<organism evidence="3">
    <name type="scientific">Ostreococcus tauri</name>
    <name type="common">Marine green alga</name>
    <dbReference type="NCBI Taxonomy" id="70448"/>
    <lineage>
        <taxon>Eukaryota</taxon>
        <taxon>Viridiplantae</taxon>
        <taxon>Chlorophyta</taxon>
        <taxon>Mamiellophyceae</taxon>
        <taxon>Mamiellales</taxon>
        <taxon>Bathycoccaceae</taxon>
        <taxon>Ostreococcus</taxon>
    </lineage>
</organism>
<dbReference type="GO" id="GO:0005975">
    <property type="term" value="P:carbohydrate metabolic process"/>
    <property type="evidence" value="ECO:0007669"/>
    <property type="project" value="InterPro"/>
</dbReference>
<protein>
    <recommendedName>
        <fullName evidence="4">Armadillo-type fold</fullName>
    </recommendedName>
</protein>
<evidence type="ECO:0000256" key="1">
    <source>
        <dbReference type="ARBA" id="ARBA00008304"/>
    </source>
</evidence>
<proteinExistence type="inferred from homology"/>
<dbReference type="Gene3D" id="1.25.10.10">
    <property type="entry name" value="Leucine-rich Repeat Variant"/>
    <property type="match status" value="1"/>
</dbReference>
<gene>
    <name evidence="3" type="ORF">BE221DRAFT_197465</name>
</gene>
<dbReference type="eggNOG" id="KOG1822">
    <property type="taxonomic scope" value="Eukaryota"/>
</dbReference>
<evidence type="ECO:0008006" key="4">
    <source>
        <dbReference type="Google" id="ProtNLM"/>
    </source>
</evidence>
<dbReference type="SUPFAM" id="SSF48371">
    <property type="entry name" value="ARM repeat"/>
    <property type="match status" value="2"/>
</dbReference>
<dbReference type="InterPro" id="IPR044218">
    <property type="entry name" value="SWEETIE"/>
</dbReference>
<dbReference type="InterPro" id="IPR016024">
    <property type="entry name" value="ARM-type_fold"/>
</dbReference>
<evidence type="ECO:0000313" key="3">
    <source>
        <dbReference type="EMBL" id="OUS48432.1"/>
    </source>
</evidence>
<name>A0A1Y5IMX5_OSTTA</name>
<feature type="compositionally biased region" description="Acidic residues" evidence="2">
    <location>
        <begin position="1176"/>
        <end position="1193"/>
    </location>
</feature>
<reference evidence="3" key="1">
    <citation type="submission" date="2017-04" db="EMBL/GenBank/DDBJ databases">
        <title>Population genomics of picophytoplankton unveils novel chromosome hypervariability.</title>
        <authorList>
            <consortium name="DOE Joint Genome Institute"/>
            <person name="Blanc-Mathieu R."/>
            <person name="Krasovec M."/>
            <person name="Hebrard M."/>
            <person name="Yau S."/>
            <person name="Desgranges E."/>
            <person name="Martin J."/>
            <person name="Schackwitz W."/>
            <person name="Kuo A."/>
            <person name="Salin G."/>
            <person name="Donnadieu C."/>
            <person name="Desdevises Y."/>
            <person name="Sanchez-Ferandin S."/>
            <person name="Moreau H."/>
            <person name="Rivals E."/>
            <person name="Grigoriev I.V."/>
            <person name="Grimsley N."/>
            <person name="Eyre-Walker A."/>
            <person name="Piganeau G."/>
        </authorList>
    </citation>
    <scope>NUCLEOTIDE SEQUENCE [LARGE SCALE GENOMIC DNA]</scope>
    <source>
        <strain evidence="3">RCC 1115</strain>
    </source>
</reference>
<dbReference type="EMBL" id="KZ155774">
    <property type="protein sequence ID" value="OUS48432.1"/>
    <property type="molecule type" value="Genomic_DNA"/>
</dbReference>
<sequence>MDDAARALERALACADATSSARSREVLDAVEDFSRALEARSRSTDGSLTTSDDERRCEDALVRAVRAPVGNASSARAAMALVERYRGREGGSMWSRANELLDAATRSSASAFERSSALEALTRVVREFGGKLVGAGSSYAKAACGIAKPNEDARCKRAALRLFAATCARAAGGIDAKSAMSFYKTIVRLEADASAGVRAACAEALGALVFVRGRQSETSAGDVDVNAVAERILSLLADDDARVRDVASSALTNVALSCVRSTNDAVAEESHGTTEPHFAYAVRAFMYDPFKASIRGRSVKDQRVSLGVARAWAAFNRRVVREEDIEQHDIAVFTVKTLLAEELDDNPHACACATYVIRIGCLLKADEASLRATLSTVVEAFSSTDVFRLLVSARATTDTVQVIGSADEELWFSTMHSVLQLLRHPDRHVQAEASLALRALALACPTKFVSQLYQALAELDKFVTSVDVPDSILACGLAFHIAALVSIGAEFSFGLPSSILRDAAALGIRCATGPGSARVREGGWIVIAACLVGSGAAVASEMCGVSIKFALTATFDAVVESGVESEPGEIYAAAAAAEALSAWLIGEQSQSSSLTPLLLSAVTATERIISAREGSLEDQHAKSLFRFRVFELLNSVQNTSFYADLHARIVSLCHRASQSNTLADATQPENFLKSQLSTEDAHLGPWMSHADANFDELCTFEGSVDSPHPRVWIGLSEGHVYPRSRSMRASTRQAEGVQISKLFSASPHLRISVLYHFLNTAHRLAGTAADGRELSERGVYTPKKQSALDVIQSRAISAFGSPFKGRRSKVDELEELGNRHAMLTLLCADVLAAVKHMVEHTKTRDAELMKDFKKIANVMQCTHFASTKHWRAIAEIHGYANVLNPDPDALLRELVESSKEALGTPNDSPIRSIIALSIAATFRNASAMTLRQACTPVVTNLLQMSMNVDHTYASHIWSSHCICVIGTHSGQTFVRDAEDSVNLAFALADAPFLLEEENGPMTRVTAARLVNTAISAVGPDLDHGSLFFKRSEGLMKILCDIDDPAAQLESTTFLQHIATFTPRTPKGRGLVAKLRLMLKTSIDSSNTEAVMLTLRHLLERDGSVTRSQTGLDLELLTVLDRESDPSTRTLLKRCVELLILDLCERKPIDAMQHLSNVALYTSNTKTRPEVSSAVLQDDEEAETDLTSLDEDEHASEVERGAPKLSTRLYAAQLLAAVPTMLGKDERHKTLTAARKSFEADSDDRWLSLHAQRAFDIAYRLCVSPISALHAPGLDMFSNLMNLWAKDLDPDSLSDADARAVYVLEQYQAQLLSAMRATDPENASLESFLALLRLVSSALTSGIAGEDAAMTKRLGGIVTKIAREMNQGTSDILCGKVCDEAVAVQAKETLVINIARIASSAPGVVPDDVLEFMSFEWITAIRNPSDRCSDDDLSAIMSACSMSSQNYENTSLIRELCFKALICGFNNSRQSSTPLVMHAIRTAKNVIRHQDVGILSCEVRVMRDVVIEHPNESVRQDVIALIEDLETADKIHPNALVDTIELSASLMSSPIATESQFSRLFIVCMRLSRRSKRAARGVGALVNRFLEDVRFDKYKLVALRSIRLAEPDLLVNALTSYGHSFAGCARRLIKAYYACVASERAPVEGSLEFVSESLQTWAAVFLLLKDDEDETKCLRPLAIFLAIAVEVTAPNCVPESVVDATVGLLASQILVKLAAVCPEPFRSVVGQLSDASKARLQMLLRYKPTQHETPALMSPLNIALPSISA</sequence>
<evidence type="ECO:0000256" key="2">
    <source>
        <dbReference type="SAM" id="MobiDB-lite"/>
    </source>
</evidence>
<dbReference type="InterPro" id="IPR046837">
    <property type="entry name" value="Laa1/Sip1/HEATR5-like_HEAT"/>
</dbReference>
<comment type="similarity">
    <text evidence="1">Belongs to the HEATR5 family.</text>
</comment>
<dbReference type="InterPro" id="IPR011989">
    <property type="entry name" value="ARM-like"/>
</dbReference>
<dbReference type="PANTHER" id="PTHR46975">
    <property type="entry name" value="PROTEIN SWEETIE"/>
    <property type="match status" value="1"/>
</dbReference>